<accession>A0A9W7FTK4</accession>
<sequence length="601" mass="67010">MAYPLNIDTSISTDLIPSTSITNPQSAVWLSRALIHQYGFNHEESISCLRKCLSFPDPPLELTLFCHLLIASCSGPNYNFHSKNGYFEYSASNNKSGAYPSQLVGFEAVVEGLRLFEEAEASGQEITTHARILKDLLSAESCKHSPPGRDPSLGPLFLQPTVEAFKKVYEKYTQTIHNHPGVADITFLYAQNLMLLHPWKLFEYPSGKPYPHTADAVKEITSLLSSGLTSNPNHLGLCHLHVHFLEMSSTPELALPSCLVLRSAVDCSHLLHMSTHIDVLIGDYQSAVVYNTLAAEADLKMFGNLDSCGRSSFFLGYVCHDFHMKVYASVLGGFEGMAREGSNGIKEIVNEKVLLDNKKLMDGCEGFLSLGLHVDVRFGRWERILDQKLNPIMPSESELCVSVATLRWARGMALAVQGRCVEARVERQILLNLLPVIETKGRYLHNNTLHSTLTVESEKLLGEILYFEDKKEEAFEVLRNAVKLDDGLNYDEPWGVMNPSRHALGALLLLGAGCGCCTNENRAKYLEEAELTFRADLKLHPKNPWSMKGLYDCLFKSNGEVERNNSEVDEVGADLVAQRSNTFADFVIESSCECGKRRRLR</sequence>
<evidence type="ECO:0000313" key="2">
    <source>
        <dbReference type="Proteomes" id="UP001165122"/>
    </source>
</evidence>
<dbReference type="Proteomes" id="UP001165122">
    <property type="component" value="Unassembled WGS sequence"/>
</dbReference>
<dbReference type="AlphaFoldDB" id="A0A9W7FTK4"/>
<gene>
    <name evidence="1" type="ORF">TrLO_g9045</name>
</gene>
<reference evidence="2" key="1">
    <citation type="journal article" date="2023" name="Commun. Biol.">
        <title>Genome analysis of Parmales, the sister group of diatoms, reveals the evolutionary specialization of diatoms from phago-mixotrophs to photoautotrophs.</title>
        <authorList>
            <person name="Ban H."/>
            <person name="Sato S."/>
            <person name="Yoshikawa S."/>
            <person name="Yamada K."/>
            <person name="Nakamura Y."/>
            <person name="Ichinomiya M."/>
            <person name="Sato N."/>
            <person name="Blanc-Mathieu R."/>
            <person name="Endo H."/>
            <person name="Kuwata A."/>
            <person name="Ogata H."/>
        </authorList>
    </citation>
    <scope>NUCLEOTIDE SEQUENCE [LARGE SCALE GENOMIC DNA]</scope>
    <source>
        <strain evidence="2">NIES 3700</strain>
    </source>
</reference>
<organism evidence="1 2">
    <name type="scientific">Triparma laevis f. longispina</name>
    <dbReference type="NCBI Taxonomy" id="1714387"/>
    <lineage>
        <taxon>Eukaryota</taxon>
        <taxon>Sar</taxon>
        <taxon>Stramenopiles</taxon>
        <taxon>Ochrophyta</taxon>
        <taxon>Bolidophyceae</taxon>
        <taxon>Parmales</taxon>
        <taxon>Triparmaceae</taxon>
        <taxon>Triparma</taxon>
    </lineage>
</organism>
<dbReference type="SUPFAM" id="SSF48452">
    <property type="entry name" value="TPR-like"/>
    <property type="match status" value="1"/>
</dbReference>
<dbReference type="EMBL" id="BRXW01000315">
    <property type="protein sequence ID" value="GMI17984.1"/>
    <property type="molecule type" value="Genomic_DNA"/>
</dbReference>
<dbReference type="OrthoDB" id="414774at2759"/>
<name>A0A9W7FTK4_9STRA</name>
<dbReference type="InterPro" id="IPR011990">
    <property type="entry name" value="TPR-like_helical_dom_sf"/>
</dbReference>
<keyword evidence="2" id="KW-1185">Reference proteome</keyword>
<evidence type="ECO:0000313" key="1">
    <source>
        <dbReference type="EMBL" id="GMI17984.1"/>
    </source>
</evidence>
<comment type="caution">
    <text evidence="1">The sequence shown here is derived from an EMBL/GenBank/DDBJ whole genome shotgun (WGS) entry which is preliminary data.</text>
</comment>
<protein>
    <submittedName>
        <fullName evidence="1">Uncharacterized protein</fullName>
    </submittedName>
</protein>
<dbReference type="PANTHER" id="PTHR45588:SF1">
    <property type="entry name" value="WW DOMAIN-CONTAINING PROTEIN"/>
    <property type="match status" value="1"/>
</dbReference>
<dbReference type="PANTHER" id="PTHR45588">
    <property type="entry name" value="TPR DOMAIN-CONTAINING PROTEIN"/>
    <property type="match status" value="1"/>
</dbReference>
<proteinExistence type="predicted"/>